<reference evidence="4 5" key="1">
    <citation type="submission" date="2018-03" db="EMBL/GenBank/DDBJ databases">
        <title>Bioinformatic expansion and discovery of thiopeptide antibiotics.</title>
        <authorList>
            <person name="Schwalen C.J."/>
            <person name="Hudson G.A."/>
            <person name="Mitchell D.A."/>
        </authorList>
    </citation>
    <scope>NUCLEOTIDE SEQUENCE [LARGE SCALE GENOMIC DNA]</scope>
    <source>
        <strain evidence="4 5">ATCC 21389</strain>
    </source>
</reference>
<protein>
    <submittedName>
        <fullName evidence="4">Uncharacterized protein</fullName>
    </submittedName>
</protein>
<evidence type="ECO:0000259" key="1">
    <source>
        <dbReference type="Pfam" id="PF10646"/>
    </source>
</evidence>
<feature type="domain" description="GerMN" evidence="1">
    <location>
        <begin position="190"/>
        <end position="289"/>
    </location>
</feature>
<comment type="caution">
    <text evidence="4">The sequence shown here is derived from an EMBL/GenBank/DDBJ whole genome shotgun (WGS) entry which is preliminary data.</text>
</comment>
<feature type="domain" description="Lipoprotein LpqB N-terminal" evidence="3">
    <location>
        <begin position="48"/>
        <end position="181"/>
    </location>
</feature>
<dbReference type="AlphaFoldDB" id="A0A2V4MT06"/>
<dbReference type="Pfam" id="PF25976">
    <property type="entry name" value="LpqB_N"/>
    <property type="match status" value="1"/>
</dbReference>
<name>A0A2V4MT06_9ACTN</name>
<evidence type="ECO:0000259" key="2">
    <source>
        <dbReference type="Pfam" id="PF10647"/>
    </source>
</evidence>
<dbReference type="InterPro" id="IPR018910">
    <property type="entry name" value="LpqB_C"/>
</dbReference>
<dbReference type="SUPFAM" id="SSF82171">
    <property type="entry name" value="DPP6 N-terminal domain-like"/>
    <property type="match status" value="1"/>
</dbReference>
<sequence>MGTLSVSLTVLLAAGCATMPDSGPPETVHPTQGAGADQGVQVRVIPMPPRDGLSPREVLQNFLDASIADEADYRTAKQYLTPDAAAQWRPEESTVVLANTALQAPAGDDTAAQVQLTISSAKLGLLDERHTYHSATGTYGGLFTLVNVAKDAKDGKDPKDRAQWRIAALPAGLVMDKTSFQNAYQQVAKYYFTRDQQAGTGEQPVLVPDPVYLRRRIDPAGAAVRAVAQGPSDWLAPAVRSAFEGGVTVTAVSSDDPRLIKVQVDGVDCVTSDRQCHQMAAQLYYTLSQGGSGSLERLQLVAKRGSAEFTATQAKAAAFAPGQLAGSGQAYARKAKTGQLVQIGQDNNPVAVAGVLGAATPAPGLAPVGDQPQGAFAVRRGGSQAAVVSEDGRSLYVAALDDGAKQLGPPVATSRAGQGPGLGLASPSWDGYGGLWVVDRDPLAPRVLLITDGAKTTVPVEGLGSLPVDSLRVSSDGTRVALLLRNSDGTRSLRLGLVVRGGSAQAPTVSIVKLRPVAAVELSDVTSVSWADPDTLLVLGKESDSVPQLHYLSTDGSSGLETAVQAVDGMTVVAASESRLDPVLGDAKGDDHAVYGLSGSMQPQWRAYSKGVTQPGYQG</sequence>
<dbReference type="EMBL" id="PYBW01000174">
    <property type="protein sequence ID" value="PYC66471.1"/>
    <property type="molecule type" value="Genomic_DNA"/>
</dbReference>
<dbReference type="Pfam" id="PF10646">
    <property type="entry name" value="Germane"/>
    <property type="match status" value="1"/>
</dbReference>
<keyword evidence="5" id="KW-1185">Reference proteome</keyword>
<evidence type="ECO:0000259" key="3">
    <source>
        <dbReference type="Pfam" id="PF25976"/>
    </source>
</evidence>
<evidence type="ECO:0000313" key="4">
    <source>
        <dbReference type="EMBL" id="PYC66471.1"/>
    </source>
</evidence>
<dbReference type="InterPro" id="IPR019606">
    <property type="entry name" value="GerMN"/>
</dbReference>
<dbReference type="Pfam" id="PF10647">
    <property type="entry name" value="Gmad1"/>
    <property type="match status" value="1"/>
</dbReference>
<proteinExistence type="predicted"/>
<feature type="domain" description="Lipoprotein LpqB C-terminal" evidence="2">
    <location>
        <begin position="357"/>
        <end position="614"/>
    </location>
</feature>
<organism evidence="4 5">
    <name type="scientific">Streptomyces tateyamensis</name>
    <dbReference type="NCBI Taxonomy" id="565073"/>
    <lineage>
        <taxon>Bacteria</taxon>
        <taxon>Bacillati</taxon>
        <taxon>Actinomycetota</taxon>
        <taxon>Actinomycetes</taxon>
        <taxon>Kitasatosporales</taxon>
        <taxon>Streptomycetaceae</taxon>
        <taxon>Streptomyces</taxon>
    </lineage>
</organism>
<evidence type="ECO:0000313" key="5">
    <source>
        <dbReference type="Proteomes" id="UP000248039"/>
    </source>
</evidence>
<gene>
    <name evidence="4" type="ORF">C7C46_31290</name>
</gene>
<dbReference type="InterPro" id="IPR059026">
    <property type="entry name" value="LpqB_N"/>
</dbReference>
<dbReference type="Proteomes" id="UP000248039">
    <property type="component" value="Unassembled WGS sequence"/>
</dbReference>
<accession>A0A2V4MT06</accession>